<dbReference type="Proteomes" id="UP001165080">
    <property type="component" value="Unassembled WGS sequence"/>
</dbReference>
<comment type="caution">
    <text evidence="1">The sequence shown here is derived from an EMBL/GenBank/DDBJ whole genome shotgun (WGS) entry which is preliminary data.</text>
</comment>
<evidence type="ECO:0000313" key="2">
    <source>
        <dbReference type="Proteomes" id="UP001165080"/>
    </source>
</evidence>
<name>A0A9W6BC13_9CHLO</name>
<reference evidence="1 2" key="1">
    <citation type="journal article" date="2023" name="Commun. Biol.">
        <title>Reorganization of the ancestral sex-determining regions during the evolution of trioecy in Pleodorina starrii.</title>
        <authorList>
            <person name="Takahashi K."/>
            <person name="Suzuki S."/>
            <person name="Kawai-Toyooka H."/>
            <person name="Yamamoto K."/>
            <person name="Hamaji T."/>
            <person name="Ootsuki R."/>
            <person name="Yamaguchi H."/>
            <person name="Kawachi M."/>
            <person name="Higashiyama T."/>
            <person name="Nozaki H."/>
        </authorList>
    </citation>
    <scope>NUCLEOTIDE SEQUENCE [LARGE SCALE GENOMIC DNA]</scope>
    <source>
        <strain evidence="1 2">NIES-4479</strain>
    </source>
</reference>
<accession>A0A9W6BC13</accession>
<dbReference type="EMBL" id="BRXU01000002">
    <property type="protein sequence ID" value="GLC49352.1"/>
    <property type="molecule type" value="Genomic_DNA"/>
</dbReference>
<evidence type="ECO:0000313" key="1">
    <source>
        <dbReference type="EMBL" id="GLC49352.1"/>
    </source>
</evidence>
<sequence length="235" mass="27021">MLDMSLQDLDIGLVSIVDADNSYFVDMARYSSHVIRVVISEGGHNWAYGMHASRFRAVRQHLLDYVKIIAHEDYRMLHADPLAARIKAMYARKGIPLAIPMSQDANLQFSLRLEGFDRRLTTVARLMQPIGYWGLHFRDNEATFFDRFGREMYSGQVALPPRETSREDEADMARSCRLVVDKLFVDNLARHPDEKTLSFAVSRLLAGRMNGVVFIACVTQTAKRRTPECRDMYWV</sequence>
<protein>
    <submittedName>
        <fullName evidence="1">Uncharacterized protein</fullName>
    </submittedName>
</protein>
<dbReference type="AlphaFoldDB" id="A0A9W6BC13"/>
<keyword evidence="2" id="KW-1185">Reference proteome</keyword>
<proteinExistence type="predicted"/>
<organism evidence="1 2">
    <name type="scientific">Pleodorina starrii</name>
    <dbReference type="NCBI Taxonomy" id="330485"/>
    <lineage>
        <taxon>Eukaryota</taxon>
        <taxon>Viridiplantae</taxon>
        <taxon>Chlorophyta</taxon>
        <taxon>core chlorophytes</taxon>
        <taxon>Chlorophyceae</taxon>
        <taxon>CS clade</taxon>
        <taxon>Chlamydomonadales</taxon>
        <taxon>Volvocaceae</taxon>
        <taxon>Pleodorina</taxon>
    </lineage>
</organism>
<gene>
    <name evidence="1" type="primary">PLESTB000253</name>
    <name evidence="1" type="ORF">PLESTB_000210400</name>
</gene>